<organism evidence="7 8">
    <name type="scientific">Adineta ricciae</name>
    <name type="common">Rotifer</name>
    <dbReference type="NCBI Taxonomy" id="249248"/>
    <lineage>
        <taxon>Eukaryota</taxon>
        <taxon>Metazoa</taxon>
        <taxon>Spiralia</taxon>
        <taxon>Gnathifera</taxon>
        <taxon>Rotifera</taxon>
        <taxon>Eurotatoria</taxon>
        <taxon>Bdelloidea</taxon>
        <taxon>Adinetida</taxon>
        <taxon>Adinetidae</taxon>
        <taxon>Adineta</taxon>
    </lineage>
</organism>
<feature type="region of interest" description="Disordered" evidence="5">
    <location>
        <begin position="219"/>
        <end position="243"/>
    </location>
</feature>
<evidence type="ECO:0000256" key="3">
    <source>
        <dbReference type="ARBA" id="ARBA00022833"/>
    </source>
</evidence>
<dbReference type="InterPro" id="IPR001876">
    <property type="entry name" value="Znf_RanBP2"/>
</dbReference>
<sequence length="243" mass="27532">MSTSTTPNEQELVIDYNHDDLYEGNTKISYMHLEKGLLLFVYLHETSSILKANARIYKKLWTGQICYHSIVPNNFHDPYFCSFDHSEAYKQPNLCRNCSRFSTTSRNMETNDECSLCGKKIQEGETIKTMVNGLLGHQACLKKTFDIPTQVYNPNEVRNLLSSSEPTLHTIQIDENHWKCKDCSTQNVNPTRRCGGCGKTRSNQNTSGSSAWNTALNEEEYGSTSAPGAPKTSERYLPAKSYM</sequence>
<dbReference type="EMBL" id="CAJNOJ010000876">
    <property type="protein sequence ID" value="CAF1530710.1"/>
    <property type="molecule type" value="Genomic_DNA"/>
</dbReference>
<evidence type="ECO:0000313" key="7">
    <source>
        <dbReference type="EMBL" id="CAF1530710.1"/>
    </source>
</evidence>
<name>A0A815VP19_ADIRI</name>
<dbReference type="Gene3D" id="2.30.30.380">
    <property type="entry name" value="Zn-finger domain of Sec23/24"/>
    <property type="match status" value="1"/>
</dbReference>
<protein>
    <recommendedName>
        <fullName evidence="6">RanBP2-type domain-containing protein</fullName>
    </recommendedName>
</protein>
<dbReference type="PROSITE" id="PS01358">
    <property type="entry name" value="ZF_RANBP2_1"/>
    <property type="match status" value="1"/>
</dbReference>
<reference evidence="7" key="1">
    <citation type="submission" date="2021-02" db="EMBL/GenBank/DDBJ databases">
        <authorList>
            <person name="Nowell W R."/>
        </authorList>
    </citation>
    <scope>NUCLEOTIDE SEQUENCE</scope>
</reference>
<evidence type="ECO:0000256" key="1">
    <source>
        <dbReference type="ARBA" id="ARBA00022723"/>
    </source>
</evidence>
<evidence type="ECO:0000256" key="5">
    <source>
        <dbReference type="SAM" id="MobiDB-lite"/>
    </source>
</evidence>
<evidence type="ECO:0000256" key="4">
    <source>
        <dbReference type="PROSITE-ProRule" id="PRU00322"/>
    </source>
</evidence>
<keyword evidence="3" id="KW-0862">Zinc</keyword>
<gene>
    <name evidence="7" type="ORF">EDS130_LOCUS44551</name>
</gene>
<dbReference type="Proteomes" id="UP000663852">
    <property type="component" value="Unassembled WGS sequence"/>
</dbReference>
<accession>A0A815VP19</accession>
<feature type="domain" description="RanBP2-type" evidence="6">
    <location>
        <begin position="174"/>
        <end position="203"/>
    </location>
</feature>
<keyword evidence="2 4" id="KW-0863">Zinc-finger</keyword>
<evidence type="ECO:0000313" key="8">
    <source>
        <dbReference type="Proteomes" id="UP000663852"/>
    </source>
</evidence>
<dbReference type="AlphaFoldDB" id="A0A815VP19"/>
<evidence type="ECO:0000256" key="2">
    <source>
        <dbReference type="ARBA" id="ARBA00022771"/>
    </source>
</evidence>
<dbReference type="PROSITE" id="PS50199">
    <property type="entry name" value="ZF_RANBP2_2"/>
    <property type="match status" value="1"/>
</dbReference>
<keyword evidence="1" id="KW-0479">Metal-binding</keyword>
<evidence type="ECO:0000259" key="6">
    <source>
        <dbReference type="PROSITE" id="PS50199"/>
    </source>
</evidence>
<proteinExistence type="predicted"/>
<dbReference type="GO" id="GO:0008270">
    <property type="term" value="F:zinc ion binding"/>
    <property type="evidence" value="ECO:0007669"/>
    <property type="project" value="UniProtKB-KW"/>
</dbReference>
<comment type="caution">
    <text evidence="7">The sequence shown here is derived from an EMBL/GenBank/DDBJ whole genome shotgun (WGS) entry which is preliminary data.</text>
</comment>